<evidence type="ECO:0000256" key="2">
    <source>
        <dbReference type="ARBA" id="ARBA00022475"/>
    </source>
</evidence>
<proteinExistence type="predicted"/>
<dbReference type="EMBL" id="JACIUV010000001">
    <property type="protein sequence ID" value="MBB1116115.1"/>
    <property type="molecule type" value="Genomic_DNA"/>
</dbReference>
<accession>A0A7W3UYC1</accession>
<dbReference type="Pfam" id="PF01810">
    <property type="entry name" value="LysE"/>
    <property type="match status" value="1"/>
</dbReference>
<reference evidence="7 8" key="1">
    <citation type="submission" date="2020-08" db="EMBL/GenBank/DDBJ databases">
        <title>Stenotrophomonas sp. W1S232.</title>
        <authorList>
            <person name="Deng Y."/>
        </authorList>
    </citation>
    <scope>NUCLEOTIDE SEQUENCE [LARGE SCALE GENOMIC DNA]</scope>
    <source>
        <strain evidence="7 8">W1S232</strain>
    </source>
</reference>
<name>A0A7W3UYC1_9GAMM</name>
<dbReference type="PANTHER" id="PTHR30086:SF20">
    <property type="entry name" value="ARGININE EXPORTER PROTEIN ARGO-RELATED"/>
    <property type="match status" value="1"/>
</dbReference>
<dbReference type="GO" id="GO:0015171">
    <property type="term" value="F:amino acid transmembrane transporter activity"/>
    <property type="evidence" value="ECO:0007669"/>
    <property type="project" value="TreeGrafter"/>
</dbReference>
<gene>
    <name evidence="7" type="ORF">H4O09_03405</name>
</gene>
<organism evidence="7 8">
    <name type="scientific">Stenotrophomonas koreensis</name>
    <dbReference type="NCBI Taxonomy" id="266128"/>
    <lineage>
        <taxon>Bacteria</taxon>
        <taxon>Pseudomonadati</taxon>
        <taxon>Pseudomonadota</taxon>
        <taxon>Gammaproteobacteria</taxon>
        <taxon>Lysobacterales</taxon>
        <taxon>Lysobacteraceae</taxon>
        <taxon>Stenotrophomonas</taxon>
    </lineage>
</organism>
<keyword evidence="2" id="KW-1003">Cell membrane</keyword>
<evidence type="ECO:0000313" key="8">
    <source>
        <dbReference type="Proteomes" id="UP000550609"/>
    </source>
</evidence>
<dbReference type="AlphaFoldDB" id="A0A7W3UYC1"/>
<dbReference type="GO" id="GO:0005886">
    <property type="term" value="C:plasma membrane"/>
    <property type="evidence" value="ECO:0007669"/>
    <property type="project" value="UniProtKB-SubCell"/>
</dbReference>
<feature type="transmembrane region" description="Helical" evidence="6">
    <location>
        <begin position="43"/>
        <end position="67"/>
    </location>
</feature>
<comment type="subcellular location">
    <subcellularLocation>
        <location evidence="1">Cell membrane</location>
        <topology evidence="1">Multi-pass membrane protein</topology>
    </subcellularLocation>
</comment>
<dbReference type="PIRSF" id="PIRSF006324">
    <property type="entry name" value="LeuE"/>
    <property type="match status" value="1"/>
</dbReference>
<sequence>MSVLGITDVWLYAAAVTVFVLIPGPGMLSLLTASARGGARAGWATWAGLVAGEQLFILAAALGVAAALAAHPLLFAALQWAGVAYLAWIGLGLLRSSAGSGSPAPGPRGGDFANGVAVTLLNPKSIGFYVAFFLLFIDPHRQRGALTFLAMDALIIGISLVFSAGLIAVGHHGARRLAARPAAGLWLKRSAGVVLLGFALRLALGNQGG</sequence>
<dbReference type="InterPro" id="IPR001123">
    <property type="entry name" value="LeuE-type"/>
</dbReference>
<evidence type="ECO:0000256" key="1">
    <source>
        <dbReference type="ARBA" id="ARBA00004651"/>
    </source>
</evidence>
<feature type="transmembrane region" description="Helical" evidence="6">
    <location>
        <begin position="149"/>
        <end position="174"/>
    </location>
</feature>
<keyword evidence="5 6" id="KW-0472">Membrane</keyword>
<dbReference type="PANTHER" id="PTHR30086">
    <property type="entry name" value="ARGININE EXPORTER PROTEIN ARGO"/>
    <property type="match status" value="1"/>
</dbReference>
<feature type="transmembrane region" description="Helical" evidence="6">
    <location>
        <begin position="186"/>
        <end position="204"/>
    </location>
</feature>
<feature type="transmembrane region" description="Helical" evidence="6">
    <location>
        <begin position="12"/>
        <end position="31"/>
    </location>
</feature>
<dbReference type="Proteomes" id="UP000550609">
    <property type="component" value="Unassembled WGS sequence"/>
</dbReference>
<feature type="transmembrane region" description="Helical" evidence="6">
    <location>
        <begin position="115"/>
        <end position="137"/>
    </location>
</feature>
<protein>
    <submittedName>
        <fullName evidence="7">LysE family translocator</fullName>
    </submittedName>
</protein>
<dbReference type="RefSeq" id="WP_182621443.1">
    <property type="nucleotide sequence ID" value="NZ_JACIUV010000001.1"/>
</dbReference>
<comment type="caution">
    <text evidence="7">The sequence shown here is derived from an EMBL/GenBank/DDBJ whole genome shotgun (WGS) entry which is preliminary data.</text>
</comment>
<evidence type="ECO:0000256" key="6">
    <source>
        <dbReference type="SAM" id="Phobius"/>
    </source>
</evidence>
<evidence type="ECO:0000256" key="5">
    <source>
        <dbReference type="ARBA" id="ARBA00023136"/>
    </source>
</evidence>
<keyword evidence="4 6" id="KW-1133">Transmembrane helix</keyword>
<evidence type="ECO:0000313" key="7">
    <source>
        <dbReference type="EMBL" id="MBB1116115.1"/>
    </source>
</evidence>
<evidence type="ECO:0000256" key="3">
    <source>
        <dbReference type="ARBA" id="ARBA00022692"/>
    </source>
</evidence>
<evidence type="ECO:0000256" key="4">
    <source>
        <dbReference type="ARBA" id="ARBA00022989"/>
    </source>
</evidence>
<feature type="transmembrane region" description="Helical" evidence="6">
    <location>
        <begin position="73"/>
        <end position="94"/>
    </location>
</feature>
<keyword evidence="3 6" id="KW-0812">Transmembrane</keyword>